<protein>
    <submittedName>
        <fullName evidence="5">1-acyl-sn-glycerol-3-phosphate acyltransferase</fullName>
        <ecNumber evidence="5">2.3.1.51</ecNumber>
    </submittedName>
</protein>
<dbReference type="InterPro" id="IPR002123">
    <property type="entry name" value="Plipid/glycerol_acylTrfase"/>
</dbReference>
<dbReference type="EMBL" id="FPHJ01000042">
    <property type="protein sequence ID" value="SFV64265.1"/>
    <property type="molecule type" value="Genomic_DNA"/>
</dbReference>
<sequence length="234" mass="26985">MQFIGSIFYALGNYLTLIIVALLIPFIFFMPIKFRYKVLSKWNLFSIWWLKITTGLTFKVIGEENIPNKACVIASNHQSTWETIAFIKIFPQHTWVLKKELLYIPFFGWGLAMLNPISINRKEKTKSIKKIIIQGKDRIKKGLFIVIFPEGTRQPYKKLGKYQLGAMVIASKTNTPVLPVVHNAGKFWTKGNFTKKRGCIEVIIGKAIDTTDKTNKEILKEVEEWSKNQVSKLE</sequence>
<dbReference type="EC" id="2.3.1.51" evidence="5"/>
<feature type="domain" description="Phospholipid/glycerol acyltransferase" evidence="4">
    <location>
        <begin position="71"/>
        <end position="185"/>
    </location>
</feature>
<organism evidence="5">
    <name type="scientific">hydrothermal vent metagenome</name>
    <dbReference type="NCBI Taxonomy" id="652676"/>
    <lineage>
        <taxon>unclassified sequences</taxon>
        <taxon>metagenomes</taxon>
        <taxon>ecological metagenomes</taxon>
    </lineage>
</organism>
<keyword evidence="3" id="KW-1133">Transmembrane helix</keyword>
<keyword evidence="2 5" id="KW-0012">Acyltransferase</keyword>
<evidence type="ECO:0000256" key="2">
    <source>
        <dbReference type="ARBA" id="ARBA00023315"/>
    </source>
</evidence>
<dbReference type="PANTHER" id="PTHR10434:SF40">
    <property type="entry name" value="1-ACYL-SN-GLYCEROL-3-PHOSPHATE ACYLTRANSFERASE"/>
    <property type="match status" value="1"/>
</dbReference>
<dbReference type="GO" id="GO:0006654">
    <property type="term" value="P:phosphatidic acid biosynthetic process"/>
    <property type="evidence" value="ECO:0007669"/>
    <property type="project" value="TreeGrafter"/>
</dbReference>
<keyword evidence="3" id="KW-0812">Transmembrane</keyword>
<dbReference type="CDD" id="cd07989">
    <property type="entry name" value="LPLAT_AGPAT-like"/>
    <property type="match status" value="1"/>
</dbReference>
<evidence type="ECO:0000256" key="1">
    <source>
        <dbReference type="ARBA" id="ARBA00022679"/>
    </source>
</evidence>
<reference evidence="5" key="1">
    <citation type="submission" date="2016-10" db="EMBL/GenBank/DDBJ databases">
        <authorList>
            <person name="de Groot N.N."/>
        </authorList>
    </citation>
    <scope>NUCLEOTIDE SEQUENCE</scope>
</reference>
<dbReference type="PANTHER" id="PTHR10434">
    <property type="entry name" value="1-ACYL-SN-GLYCEROL-3-PHOSPHATE ACYLTRANSFERASE"/>
    <property type="match status" value="1"/>
</dbReference>
<proteinExistence type="predicted"/>
<dbReference type="AlphaFoldDB" id="A0A1W1CEW2"/>
<keyword evidence="1 5" id="KW-0808">Transferase</keyword>
<evidence type="ECO:0000259" key="4">
    <source>
        <dbReference type="SMART" id="SM00563"/>
    </source>
</evidence>
<dbReference type="GO" id="GO:0003841">
    <property type="term" value="F:1-acylglycerol-3-phosphate O-acyltransferase activity"/>
    <property type="evidence" value="ECO:0007669"/>
    <property type="project" value="UniProtKB-EC"/>
</dbReference>
<evidence type="ECO:0000313" key="5">
    <source>
        <dbReference type="EMBL" id="SFV64265.1"/>
    </source>
</evidence>
<evidence type="ECO:0000256" key="3">
    <source>
        <dbReference type="SAM" id="Phobius"/>
    </source>
</evidence>
<dbReference type="Pfam" id="PF01553">
    <property type="entry name" value="Acyltransferase"/>
    <property type="match status" value="1"/>
</dbReference>
<feature type="transmembrane region" description="Helical" evidence="3">
    <location>
        <begin position="6"/>
        <end position="30"/>
    </location>
</feature>
<gene>
    <name evidence="5" type="ORF">MNB_SUP05-5-697</name>
</gene>
<dbReference type="SMART" id="SM00563">
    <property type="entry name" value="PlsC"/>
    <property type="match status" value="1"/>
</dbReference>
<accession>A0A1W1CEW2</accession>
<name>A0A1W1CEW2_9ZZZZ</name>
<dbReference type="SUPFAM" id="SSF69593">
    <property type="entry name" value="Glycerol-3-phosphate (1)-acyltransferase"/>
    <property type="match status" value="1"/>
</dbReference>
<keyword evidence="3" id="KW-0472">Membrane</keyword>